<accession>A0ACB9KDF0</accession>
<reference evidence="2" key="1">
    <citation type="journal article" date="2022" name="Mol. Ecol. Resour.">
        <title>The genomes of chicory, endive, great burdock and yacon provide insights into Asteraceae palaeo-polyploidization history and plant inulin production.</title>
        <authorList>
            <person name="Fan W."/>
            <person name="Wang S."/>
            <person name="Wang H."/>
            <person name="Wang A."/>
            <person name="Jiang F."/>
            <person name="Liu H."/>
            <person name="Zhao H."/>
            <person name="Xu D."/>
            <person name="Zhang Y."/>
        </authorList>
    </citation>
    <scope>NUCLEOTIDE SEQUENCE [LARGE SCALE GENOMIC DNA]</scope>
    <source>
        <strain evidence="2">cv. Yunnan</strain>
    </source>
</reference>
<organism evidence="1 2">
    <name type="scientific">Smallanthus sonchifolius</name>
    <dbReference type="NCBI Taxonomy" id="185202"/>
    <lineage>
        <taxon>Eukaryota</taxon>
        <taxon>Viridiplantae</taxon>
        <taxon>Streptophyta</taxon>
        <taxon>Embryophyta</taxon>
        <taxon>Tracheophyta</taxon>
        <taxon>Spermatophyta</taxon>
        <taxon>Magnoliopsida</taxon>
        <taxon>eudicotyledons</taxon>
        <taxon>Gunneridae</taxon>
        <taxon>Pentapetalae</taxon>
        <taxon>asterids</taxon>
        <taxon>campanulids</taxon>
        <taxon>Asterales</taxon>
        <taxon>Asteraceae</taxon>
        <taxon>Asteroideae</taxon>
        <taxon>Heliantheae alliance</taxon>
        <taxon>Millerieae</taxon>
        <taxon>Smallanthus</taxon>
    </lineage>
</organism>
<sequence>MTLFALPQLPHNSVGAYIDEGASAVVLSDAIFDKKAISQRNFSAIYQLNEAVKRSGDAMCITYTFWDTMKMESYFINARKLRLCGVQQWFCFHFCNDLIY</sequence>
<reference evidence="1 2" key="2">
    <citation type="journal article" date="2022" name="Mol. Ecol. Resour.">
        <title>The genomes of chicory, endive, great burdock and yacon provide insights into Asteraceae paleo-polyploidization history and plant inulin production.</title>
        <authorList>
            <person name="Fan W."/>
            <person name="Wang S."/>
            <person name="Wang H."/>
            <person name="Wang A."/>
            <person name="Jiang F."/>
            <person name="Liu H."/>
            <person name="Zhao H."/>
            <person name="Xu D."/>
            <person name="Zhang Y."/>
        </authorList>
    </citation>
    <scope>NUCLEOTIDE SEQUENCE [LARGE SCALE GENOMIC DNA]</scope>
    <source>
        <strain evidence="2">cv. Yunnan</strain>
        <tissue evidence="1">Leaves</tissue>
    </source>
</reference>
<protein>
    <submittedName>
        <fullName evidence="1">Uncharacterized protein</fullName>
    </submittedName>
</protein>
<gene>
    <name evidence="1" type="ORF">L1987_04433</name>
</gene>
<keyword evidence="2" id="KW-1185">Reference proteome</keyword>
<dbReference type="Proteomes" id="UP001056120">
    <property type="component" value="Linkage Group LG01"/>
</dbReference>
<evidence type="ECO:0000313" key="2">
    <source>
        <dbReference type="Proteomes" id="UP001056120"/>
    </source>
</evidence>
<name>A0ACB9KDF0_9ASTR</name>
<proteinExistence type="predicted"/>
<dbReference type="EMBL" id="CM042018">
    <property type="protein sequence ID" value="KAI3830295.1"/>
    <property type="molecule type" value="Genomic_DNA"/>
</dbReference>
<comment type="caution">
    <text evidence="1">The sequence shown here is derived from an EMBL/GenBank/DDBJ whole genome shotgun (WGS) entry which is preliminary data.</text>
</comment>
<evidence type="ECO:0000313" key="1">
    <source>
        <dbReference type="EMBL" id="KAI3830295.1"/>
    </source>
</evidence>